<gene>
    <name evidence="2" type="ORF">TanjilG_27155</name>
</gene>
<protein>
    <recommendedName>
        <fullName evidence="4">Transmembrane protein</fullName>
    </recommendedName>
</protein>
<keyword evidence="1" id="KW-1133">Transmembrane helix</keyword>
<feature type="transmembrane region" description="Helical" evidence="1">
    <location>
        <begin position="12"/>
        <end position="30"/>
    </location>
</feature>
<evidence type="ECO:0008006" key="4">
    <source>
        <dbReference type="Google" id="ProtNLM"/>
    </source>
</evidence>
<reference evidence="2 3" key="1">
    <citation type="journal article" date="2017" name="Plant Biotechnol. J.">
        <title>A comprehensive draft genome sequence for lupin (Lupinus angustifolius), an emerging health food: insights into plant-microbe interactions and legume evolution.</title>
        <authorList>
            <person name="Hane J.K."/>
            <person name="Ming Y."/>
            <person name="Kamphuis L.G."/>
            <person name="Nelson M.N."/>
            <person name="Garg G."/>
            <person name="Atkins C.A."/>
            <person name="Bayer P.E."/>
            <person name="Bravo A."/>
            <person name="Bringans S."/>
            <person name="Cannon S."/>
            <person name="Edwards D."/>
            <person name="Foley R."/>
            <person name="Gao L.L."/>
            <person name="Harrison M.J."/>
            <person name="Huang W."/>
            <person name="Hurgobin B."/>
            <person name="Li S."/>
            <person name="Liu C.W."/>
            <person name="McGrath A."/>
            <person name="Morahan G."/>
            <person name="Murray J."/>
            <person name="Weller J."/>
            <person name="Jian J."/>
            <person name="Singh K.B."/>
        </authorList>
    </citation>
    <scope>NUCLEOTIDE SEQUENCE [LARGE SCALE GENOMIC DNA]</scope>
    <source>
        <strain evidence="3">cv. Tanjil</strain>
        <tissue evidence="2">Whole plant</tissue>
    </source>
</reference>
<dbReference type="AlphaFoldDB" id="A0A4P1QW50"/>
<keyword evidence="1" id="KW-0472">Membrane</keyword>
<keyword evidence="3" id="KW-1185">Reference proteome</keyword>
<proteinExistence type="predicted"/>
<organism evidence="2 3">
    <name type="scientific">Lupinus angustifolius</name>
    <name type="common">Narrow-leaved blue lupine</name>
    <dbReference type="NCBI Taxonomy" id="3871"/>
    <lineage>
        <taxon>Eukaryota</taxon>
        <taxon>Viridiplantae</taxon>
        <taxon>Streptophyta</taxon>
        <taxon>Embryophyta</taxon>
        <taxon>Tracheophyta</taxon>
        <taxon>Spermatophyta</taxon>
        <taxon>Magnoliopsida</taxon>
        <taxon>eudicotyledons</taxon>
        <taxon>Gunneridae</taxon>
        <taxon>Pentapetalae</taxon>
        <taxon>rosids</taxon>
        <taxon>fabids</taxon>
        <taxon>Fabales</taxon>
        <taxon>Fabaceae</taxon>
        <taxon>Papilionoideae</taxon>
        <taxon>50 kb inversion clade</taxon>
        <taxon>genistoids sensu lato</taxon>
        <taxon>core genistoids</taxon>
        <taxon>Genisteae</taxon>
        <taxon>Lupinus</taxon>
    </lineage>
</organism>
<sequence>MKQPEVWGHGSIAIFLVIVAIILLGPLFMGPISPPGIPLLLVFPVIIAVVIILLIVFSN</sequence>
<keyword evidence="1" id="KW-0812">Transmembrane</keyword>
<evidence type="ECO:0000313" key="3">
    <source>
        <dbReference type="Proteomes" id="UP000188354"/>
    </source>
</evidence>
<dbReference type="EMBL" id="CM007376">
    <property type="protein sequence ID" value="OIV96051.1"/>
    <property type="molecule type" value="Genomic_DNA"/>
</dbReference>
<name>A0A4P1QW50_LUPAN</name>
<feature type="transmembrane region" description="Helical" evidence="1">
    <location>
        <begin position="36"/>
        <end position="57"/>
    </location>
</feature>
<dbReference type="Proteomes" id="UP000188354">
    <property type="component" value="Chromosome LG16"/>
</dbReference>
<dbReference type="Gramene" id="OIV96051">
    <property type="protein sequence ID" value="OIV96051"/>
    <property type="gene ID" value="TanjilG_27155"/>
</dbReference>
<accession>A0A4P1QW50</accession>
<evidence type="ECO:0000313" key="2">
    <source>
        <dbReference type="EMBL" id="OIV96051.1"/>
    </source>
</evidence>
<evidence type="ECO:0000256" key="1">
    <source>
        <dbReference type="SAM" id="Phobius"/>
    </source>
</evidence>